<reference evidence="2" key="1">
    <citation type="submission" date="2021-01" db="EMBL/GenBank/DDBJ databases">
        <title>Whole genome shotgun sequence of Cellulomonas chitinilytica NBRC 110799.</title>
        <authorList>
            <person name="Komaki H."/>
            <person name="Tamura T."/>
        </authorList>
    </citation>
    <scope>NUCLEOTIDE SEQUENCE</scope>
    <source>
        <strain evidence="2">NBRC 110799</strain>
    </source>
</reference>
<dbReference type="Proteomes" id="UP000632740">
    <property type="component" value="Unassembled WGS sequence"/>
</dbReference>
<dbReference type="RefSeq" id="WP_203751394.1">
    <property type="nucleotide sequence ID" value="NZ_BONK01000005.1"/>
</dbReference>
<evidence type="ECO:0000313" key="3">
    <source>
        <dbReference type="Proteomes" id="UP000632740"/>
    </source>
</evidence>
<dbReference type="InterPro" id="IPR008914">
    <property type="entry name" value="PEBP"/>
</dbReference>
<proteinExistence type="inferred from homology"/>
<dbReference type="AlphaFoldDB" id="A0A919P0H6"/>
<dbReference type="Gene3D" id="3.90.280.10">
    <property type="entry name" value="PEBP-like"/>
    <property type="match status" value="1"/>
</dbReference>
<evidence type="ECO:0008006" key="4">
    <source>
        <dbReference type="Google" id="ProtNLM"/>
    </source>
</evidence>
<dbReference type="EMBL" id="BONK01000005">
    <property type="protein sequence ID" value="GIG20982.1"/>
    <property type="molecule type" value="Genomic_DNA"/>
</dbReference>
<gene>
    <name evidence="2" type="ORF">Cch01nite_17060</name>
</gene>
<dbReference type="PANTHER" id="PTHR30289">
    <property type="entry name" value="UNCHARACTERIZED PROTEIN YBCL-RELATED"/>
    <property type="match status" value="1"/>
</dbReference>
<dbReference type="SUPFAM" id="SSF49777">
    <property type="entry name" value="PEBP-like"/>
    <property type="match status" value="1"/>
</dbReference>
<sequence>MTASLTRPVAPDPYSLLPAVPAFELRSDDVRQGERVPDVHTNTAAGRNVSPHLAWSGFPPETRSFLVTCFDPDAPGPAGWWHWTLVDVPASTTELPQGIGTPDGAHLPRGAFQLRGDDGVAAYRGAAPPPGDQVHRYFFVVSALDVPSMGLDRDTLPGKASTAAVFHTLARAVLVGTYRTS</sequence>
<dbReference type="Pfam" id="PF01161">
    <property type="entry name" value="PBP"/>
    <property type="match status" value="1"/>
</dbReference>
<name>A0A919P0H6_9CELL</name>
<evidence type="ECO:0000313" key="2">
    <source>
        <dbReference type="EMBL" id="GIG20982.1"/>
    </source>
</evidence>
<dbReference type="CDD" id="cd00865">
    <property type="entry name" value="PEBP_bact_arch"/>
    <property type="match status" value="1"/>
</dbReference>
<comment type="caution">
    <text evidence="2">The sequence shown here is derived from an EMBL/GenBank/DDBJ whole genome shotgun (WGS) entry which is preliminary data.</text>
</comment>
<protein>
    <recommendedName>
        <fullName evidence="4">YbhB/YbcL family Raf kinase inhibitor-like protein</fullName>
    </recommendedName>
</protein>
<dbReference type="NCBIfam" id="TIGR00481">
    <property type="entry name" value="YbhB/YbcL family Raf kinase inhibitor-like protein"/>
    <property type="match status" value="1"/>
</dbReference>
<dbReference type="PANTHER" id="PTHR30289:SF1">
    <property type="entry name" value="PEBP (PHOSPHATIDYLETHANOLAMINE-BINDING PROTEIN) FAMILY PROTEIN"/>
    <property type="match status" value="1"/>
</dbReference>
<dbReference type="InterPro" id="IPR005247">
    <property type="entry name" value="YbhB_YbcL/LppC-like"/>
</dbReference>
<keyword evidence="3" id="KW-1185">Reference proteome</keyword>
<comment type="similarity">
    <text evidence="1">Belongs to the UPF0098 family.</text>
</comment>
<dbReference type="InterPro" id="IPR036610">
    <property type="entry name" value="PEBP-like_sf"/>
</dbReference>
<evidence type="ECO:0000256" key="1">
    <source>
        <dbReference type="ARBA" id="ARBA00007120"/>
    </source>
</evidence>
<organism evidence="2 3">
    <name type="scientific">Cellulomonas chitinilytica</name>
    <dbReference type="NCBI Taxonomy" id="398759"/>
    <lineage>
        <taxon>Bacteria</taxon>
        <taxon>Bacillati</taxon>
        <taxon>Actinomycetota</taxon>
        <taxon>Actinomycetes</taxon>
        <taxon>Micrococcales</taxon>
        <taxon>Cellulomonadaceae</taxon>
        <taxon>Cellulomonas</taxon>
    </lineage>
</organism>
<accession>A0A919P0H6</accession>